<feature type="compositionally biased region" description="Basic and acidic residues" evidence="1">
    <location>
        <begin position="1"/>
        <end position="19"/>
    </location>
</feature>
<evidence type="ECO:0000256" key="1">
    <source>
        <dbReference type="SAM" id="MobiDB-lite"/>
    </source>
</evidence>
<accession>A0A4Y2KVY7</accession>
<feature type="region of interest" description="Disordered" evidence="1">
    <location>
        <begin position="1"/>
        <end position="36"/>
    </location>
</feature>
<proteinExistence type="predicted"/>
<sequence>MEFGRREEDSTARTRRPETREEENETRLNSEPYSDLNLDSHIESTFIKILICPRTSLEFNMCPIGSSENVKVLNDICVMRPRWLRRRGSSAPGSKPVSPDDPPCLWLVASHVAGSSSRWCGAEVWQG</sequence>
<protein>
    <submittedName>
        <fullName evidence="2">Uncharacterized protein</fullName>
    </submittedName>
</protein>
<gene>
    <name evidence="2" type="ORF">AVEN_107842_1</name>
</gene>
<name>A0A4Y2KVY7_ARAVE</name>
<dbReference type="EMBL" id="BGPR01004992">
    <property type="protein sequence ID" value="GBN05683.1"/>
    <property type="molecule type" value="Genomic_DNA"/>
</dbReference>
<evidence type="ECO:0000313" key="3">
    <source>
        <dbReference type="Proteomes" id="UP000499080"/>
    </source>
</evidence>
<dbReference type="AlphaFoldDB" id="A0A4Y2KVY7"/>
<organism evidence="2 3">
    <name type="scientific">Araneus ventricosus</name>
    <name type="common">Orbweaver spider</name>
    <name type="synonym">Epeira ventricosa</name>
    <dbReference type="NCBI Taxonomy" id="182803"/>
    <lineage>
        <taxon>Eukaryota</taxon>
        <taxon>Metazoa</taxon>
        <taxon>Ecdysozoa</taxon>
        <taxon>Arthropoda</taxon>
        <taxon>Chelicerata</taxon>
        <taxon>Arachnida</taxon>
        <taxon>Araneae</taxon>
        <taxon>Araneomorphae</taxon>
        <taxon>Entelegynae</taxon>
        <taxon>Araneoidea</taxon>
        <taxon>Araneidae</taxon>
        <taxon>Araneus</taxon>
    </lineage>
</organism>
<reference evidence="2 3" key="1">
    <citation type="journal article" date="2019" name="Sci. Rep.">
        <title>Orb-weaving spider Araneus ventricosus genome elucidates the spidroin gene catalogue.</title>
        <authorList>
            <person name="Kono N."/>
            <person name="Nakamura H."/>
            <person name="Ohtoshi R."/>
            <person name="Moran D.A.P."/>
            <person name="Shinohara A."/>
            <person name="Yoshida Y."/>
            <person name="Fujiwara M."/>
            <person name="Mori M."/>
            <person name="Tomita M."/>
            <person name="Arakawa K."/>
        </authorList>
    </citation>
    <scope>NUCLEOTIDE SEQUENCE [LARGE SCALE GENOMIC DNA]</scope>
</reference>
<comment type="caution">
    <text evidence="2">The sequence shown here is derived from an EMBL/GenBank/DDBJ whole genome shotgun (WGS) entry which is preliminary data.</text>
</comment>
<keyword evidence="3" id="KW-1185">Reference proteome</keyword>
<evidence type="ECO:0000313" key="2">
    <source>
        <dbReference type="EMBL" id="GBN05683.1"/>
    </source>
</evidence>
<dbReference type="Proteomes" id="UP000499080">
    <property type="component" value="Unassembled WGS sequence"/>
</dbReference>